<protein>
    <submittedName>
        <fullName evidence="1">Uncharacterized protein</fullName>
    </submittedName>
</protein>
<dbReference type="Pfam" id="PF19652">
    <property type="entry name" value="DUF6155"/>
    <property type="match status" value="1"/>
</dbReference>
<keyword evidence="2" id="KW-1185">Reference proteome</keyword>
<evidence type="ECO:0000313" key="2">
    <source>
        <dbReference type="Proteomes" id="UP000184406"/>
    </source>
</evidence>
<name>A0A1M4YSZ9_9FLAO</name>
<dbReference type="RefSeq" id="WP_072861378.1">
    <property type="nucleotide sequence ID" value="NZ_FQUX01000002.1"/>
</dbReference>
<accession>A0A1M4YSZ9</accession>
<gene>
    <name evidence="1" type="ORF">SAMN03080594_102563</name>
</gene>
<dbReference type="EMBL" id="FQUX01000002">
    <property type="protein sequence ID" value="SHF08949.1"/>
    <property type="molecule type" value="Genomic_DNA"/>
</dbReference>
<sequence>MSKRALVKYLSELKKKELEEQLIDLYHRFPVVKEYYDFVFNPKEDKLLQEAKIKISNEYFPIKRKRPKARRSVAQKYIKHFVKLGVDPHLTADLMLYNLEVAQSFSLEKNVPEAFYKSMGNSFNELVQFVSVNALLSDFKDRIVACYIFTQDHHWPNREGFSKSLDIID</sequence>
<evidence type="ECO:0000313" key="1">
    <source>
        <dbReference type="EMBL" id="SHF08949.1"/>
    </source>
</evidence>
<dbReference type="InterPro" id="IPR046153">
    <property type="entry name" value="DUF6155"/>
</dbReference>
<dbReference type="AlphaFoldDB" id="A0A1M4YSZ9"/>
<reference evidence="2" key="1">
    <citation type="submission" date="2016-11" db="EMBL/GenBank/DDBJ databases">
        <authorList>
            <person name="Varghese N."/>
            <person name="Submissions S."/>
        </authorList>
    </citation>
    <scope>NUCLEOTIDE SEQUENCE [LARGE SCALE GENOMIC DNA]</scope>
    <source>
        <strain evidence="2">DSM 17539</strain>
    </source>
</reference>
<organism evidence="1 2">
    <name type="scientific">Arenibacter palladensis</name>
    <dbReference type="NCBI Taxonomy" id="237373"/>
    <lineage>
        <taxon>Bacteria</taxon>
        <taxon>Pseudomonadati</taxon>
        <taxon>Bacteroidota</taxon>
        <taxon>Flavobacteriia</taxon>
        <taxon>Flavobacteriales</taxon>
        <taxon>Flavobacteriaceae</taxon>
        <taxon>Arenibacter</taxon>
    </lineage>
</organism>
<proteinExistence type="predicted"/>
<dbReference type="OrthoDB" id="979203at2"/>
<dbReference type="Proteomes" id="UP000184406">
    <property type="component" value="Unassembled WGS sequence"/>
</dbReference>